<name>A0A4Q7RSN3_9BURK</name>
<dbReference type="AlphaFoldDB" id="A0A4Q7RSN3"/>
<organism evidence="1 2">
    <name type="scientific">Cupriavidus agavae</name>
    <dbReference type="NCBI Taxonomy" id="1001822"/>
    <lineage>
        <taxon>Bacteria</taxon>
        <taxon>Pseudomonadati</taxon>
        <taxon>Pseudomonadota</taxon>
        <taxon>Betaproteobacteria</taxon>
        <taxon>Burkholderiales</taxon>
        <taxon>Burkholderiaceae</taxon>
        <taxon>Cupriavidus</taxon>
    </lineage>
</organism>
<dbReference type="EMBL" id="SGXM01000004">
    <property type="protein sequence ID" value="RZT36681.1"/>
    <property type="molecule type" value="Genomic_DNA"/>
</dbReference>
<dbReference type="InterPro" id="IPR021317">
    <property type="entry name" value="DUF2917"/>
</dbReference>
<keyword evidence="2" id="KW-1185">Reference proteome</keyword>
<protein>
    <submittedName>
        <fullName evidence="1">DUF2917 family protein</fullName>
    </submittedName>
</protein>
<dbReference type="Pfam" id="PF11142">
    <property type="entry name" value="DUF2917"/>
    <property type="match status" value="1"/>
</dbReference>
<dbReference type="Proteomes" id="UP000291078">
    <property type="component" value="Unassembled WGS sequence"/>
</dbReference>
<accession>A0A4Q7RSN3</accession>
<dbReference type="RefSeq" id="WP_157994696.1">
    <property type="nucleotide sequence ID" value="NZ_SGXM01000004.1"/>
</dbReference>
<evidence type="ECO:0000313" key="1">
    <source>
        <dbReference type="EMBL" id="RZT36681.1"/>
    </source>
</evidence>
<proteinExistence type="predicted"/>
<gene>
    <name evidence="1" type="ORF">EV147_3343</name>
</gene>
<dbReference type="OrthoDB" id="8966373at2"/>
<reference evidence="1 2" key="1">
    <citation type="journal article" date="2015" name="Stand. Genomic Sci.">
        <title>Genomic Encyclopedia of Bacterial and Archaeal Type Strains, Phase III: the genomes of soil and plant-associated and newly described type strains.</title>
        <authorList>
            <person name="Whitman W.B."/>
            <person name="Woyke T."/>
            <person name="Klenk H.P."/>
            <person name="Zhou Y."/>
            <person name="Lilburn T.G."/>
            <person name="Beck B.J."/>
            <person name="De Vos P."/>
            <person name="Vandamme P."/>
            <person name="Eisen J.A."/>
            <person name="Garrity G."/>
            <person name="Hugenholtz P."/>
            <person name="Kyrpides N.C."/>
        </authorList>
    </citation>
    <scope>NUCLEOTIDE SEQUENCE [LARGE SCALE GENOMIC DNA]</scope>
    <source>
        <strain evidence="1 2">ASC-9842</strain>
    </source>
</reference>
<evidence type="ECO:0000313" key="2">
    <source>
        <dbReference type="Proteomes" id="UP000291078"/>
    </source>
</evidence>
<comment type="caution">
    <text evidence="1">The sequence shown here is derived from an EMBL/GenBank/DDBJ whole genome shotgun (WGS) entry which is preliminary data.</text>
</comment>
<sequence>MTWNLLIESDCIPVALRAGARITCRAGSLWVTVEHAQARRSEDIVLLAGQSHPVSESTTYFLSALRGAGAAQCQISGPLEGRLALRLA</sequence>